<name>A0A314YQQ4_PRUYE</name>
<evidence type="ECO:0000313" key="10">
    <source>
        <dbReference type="EMBL" id="PQQ09043.1"/>
    </source>
</evidence>
<evidence type="ECO:0000256" key="1">
    <source>
        <dbReference type="ARBA" id="ARBA00004651"/>
    </source>
</evidence>
<proteinExistence type="inferred from homology"/>
<dbReference type="STRING" id="2094558.A0A314YQQ4"/>
<dbReference type="PANTHER" id="PTHR33573:SF40">
    <property type="entry name" value="CASP-LIKE PROTEIN 4D2"/>
    <property type="match status" value="1"/>
</dbReference>
<feature type="transmembrane region" description="Helical" evidence="8">
    <location>
        <begin position="52"/>
        <end position="75"/>
    </location>
</feature>
<evidence type="ECO:0000256" key="4">
    <source>
        <dbReference type="ARBA" id="ARBA00022475"/>
    </source>
</evidence>
<comment type="similarity">
    <text evidence="2 8">Belongs to the Casparian strip membrane proteins (CASP) family.</text>
</comment>
<evidence type="ECO:0000256" key="7">
    <source>
        <dbReference type="ARBA" id="ARBA00023136"/>
    </source>
</evidence>
<feature type="domain" description="Casparian strip membrane protein" evidence="9">
    <location>
        <begin position="8"/>
        <end position="143"/>
    </location>
</feature>
<comment type="caution">
    <text evidence="10">The sequence shown here is derived from an EMBL/GenBank/DDBJ whole genome shotgun (WGS) entry which is preliminary data.</text>
</comment>
<dbReference type="InterPro" id="IPR006702">
    <property type="entry name" value="CASP_dom"/>
</dbReference>
<evidence type="ECO:0000313" key="11">
    <source>
        <dbReference type="Proteomes" id="UP000250321"/>
    </source>
</evidence>
<protein>
    <recommendedName>
        <fullName evidence="8">CASP-like protein</fullName>
    </recommendedName>
</protein>
<comment type="subunit">
    <text evidence="3 8">Homodimer and heterodimers.</text>
</comment>
<dbReference type="EMBL" id="PJQY01000650">
    <property type="protein sequence ID" value="PQQ09043.1"/>
    <property type="molecule type" value="Genomic_DNA"/>
</dbReference>
<keyword evidence="4 8" id="KW-1003">Cell membrane</keyword>
<keyword evidence="7 8" id="KW-0472">Membrane</keyword>
<feature type="transmembrane region" description="Helical" evidence="8">
    <location>
        <begin position="132"/>
        <end position="157"/>
    </location>
</feature>
<feature type="transmembrane region" description="Helical" evidence="8">
    <location>
        <begin position="95"/>
        <end position="112"/>
    </location>
</feature>
<organism evidence="10 11">
    <name type="scientific">Prunus yedoensis var. nudiflora</name>
    <dbReference type="NCBI Taxonomy" id="2094558"/>
    <lineage>
        <taxon>Eukaryota</taxon>
        <taxon>Viridiplantae</taxon>
        <taxon>Streptophyta</taxon>
        <taxon>Embryophyta</taxon>
        <taxon>Tracheophyta</taxon>
        <taxon>Spermatophyta</taxon>
        <taxon>Magnoliopsida</taxon>
        <taxon>eudicotyledons</taxon>
        <taxon>Gunneridae</taxon>
        <taxon>Pentapetalae</taxon>
        <taxon>rosids</taxon>
        <taxon>fabids</taxon>
        <taxon>Rosales</taxon>
        <taxon>Rosaceae</taxon>
        <taxon>Amygdaloideae</taxon>
        <taxon>Amygdaleae</taxon>
        <taxon>Prunus</taxon>
    </lineage>
</organism>
<evidence type="ECO:0000256" key="6">
    <source>
        <dbReference type="ARBA" id="ARBA00022989"/>
    </source>
</evidence>
<dbReference type="Proteomes" id="UP000250321">
    <property type="component" value="Unassembled WGS sequence"/>
</dbReference>
<dbReference type="OrthoDB" id="685197at2759"/>
<evidence type="ECO:0000256" key="3">
    <source>
        <dbReference type="ARBA" id="ARBA00011489"/>
    </source>
</evidence>
<evidence type="ECO:0000256" key="2">
    <source>
        <dbReference type="ARBA" id="ARBA00007651"/>
    </source>
</evidence>
<keyword evidence="5 8" id="KW-0812">Transmembrane</keyword>
<keyword evidence="11" id="KW-1185">Reference proteome</keyword>
<reference evidence="10 11" key="1">
    <citation type="submission" date="2018-02" db="EMBL/GenBank/DDBJ databases">
        <title>Draft genome of wild Prunus yedoensis var. nudiflora.</title>
        <authorList>
            <person name="Baek S."/>
            <person name="Kim J.-H."/>
            <person name="Choi K."/>
            <person name="Kim G.-B."/>
            <person name="Cho A."/>
            <person name="Jang H."/>
            <person name="Shin C.-H."/>
            <person name="Yu H.-J."/>
            <person name="Mun J.-H."/>
        </authorList>
    </citation>
    <scope>NUCLEOTIDE SEQUENCE [LARGE SCALE GENOMIC DNA]</scope>
    <source>
        <strain evidence="11">cv. Jeju island</strain>
        <tissue evidence="10">Leaf</tissue>
    </source>
</reference>
<dbReference type="PANTHER" id="PTHR33573">
    <property type="entry name" value="CASP-LIKE PROTEIN 4A4"/>
    <property type="match status" value="1"/>
</dbReference>
<keyword evidence="6 8" id="KW-1133">Transmembrane helix</keyword>
<dbReference type="Pfam" id="PF04535">
    <property type="entry name" value="CASP_dom"/>
    <property type="match status" value="1"/>
</dbReference>
<evidence type="ECO:0000259" key="9">
    <source>
        <dbReference type="Pfam" id="PF04535"/>
    </source>
</evidence>
<accession>A0A314YQQ4</accession>
<evidence type="ECO:0000256" key="8">
    <source>
        <dbReference type="RuleBase" id="RU361233"/>
    </source>
</evidence>
<comment type="subcellular location">
    <subcellularLocation>
        <location evidence="1 8">Cell membrane</location>
        <topology evidence="1 8">Multi-pass membrane protein</topology>
    </subcellularLocation>
</comment>
<evidence type="ECO:0000256" key="5">
    <source>
        <dbReference type="ARBA" id="ARBA00022692"/>
    </source>
</evidence>
<feature type="transmembrane region" description="Helical" evidence="8">
    <location>
        <begin position="12"/>
        <end position="32"/>
    </location>
</feature>
<gene>
    <name evidence="10" type="ORF">Pyn_29320</name>
</gene>
<sequence length="161" mass="17446">MAQQATASSRIASLILRIFTFILLLTSLIVLATNSIGSNDDDSKVRFTDFYAYRYMLATIVIGNAYSVLQLVLTIFNIVSGGDGMPFLDFFGDKFISYVLATGAAAGFGLTVDLKRLMDASEVDLLNFDDKAFASASLLLLAFVTTAILSIISAYTLPKRV</sequence>
<dbReference type="GO" id="GO:0005886">
    <property type="term" value="C:plasma membrane"/>
    <property type="evidence" value="ECO:0007669"/>
    <property type="project" value="UniProtKB-SubCell"/>
</dbReference>
<dbReference type="AlphaFoldDB" id="A0A314YQQ4"/>